<accession>A0ABV4DLH7</accession>
<feature type="transmembrane region" description="Helical" evidence="1">
    <location>
        <begin position="70"/>
        <end position="87"/>
    </location>
</feature>
<dbReference type="Proteomes" id="UP001565236">
    <property type="component" value="Unassembled WGS sequence"/>
</dbReference>
<evidence type="ECO:0000313" key="3">
    <source>
        <dbReference type="Proteomes" id="UP001565236"/>
    </source>
</evidence>
<feature type="transmembrane region" description="Helical" evidence="1">
    <location>
        <begin position="302"/>
        <end position="329"/>
    </location>
</feature>
<comment type="caution">
    <text evidence="2">The sequence shown here is derived from an EMBL/GenBank/DDBJ whole genome shotgun (WGS) entry which is preliminary data.</text>
</comment>
<keyword evidence="3" id="KW-1185">Reference proteome</keyword>
<name>A0ABV4DLH7_9LACO</name>
<feature type="transmembrane region" description="Helical" evidence="1">
    <location>
        <begin position="230"/>
        <end position="251"/>
    </location>
</feature>
<keyword evidence="1" id="KW-1133">Transmembrane helix</keyword>
<dbReference type="RefSeq" id="WP_369939677.1">
    <property type="nucleotide sequence ID" value="NZ_JBCLUF010000001.1"/>
</dbReference>
<evidence type="ECO:0000313" key="2">
    <source>
        <dbReference type="EMBL" id="MEY8661327.1"/>
    </source>
</evidence>
<feature type="transmembrane region" description="Helical" evidence="1">
    <location>
        <begin position="186"/>
        <end position="218"/>
    </location>
</feature>
<proteinExistence type="predicted"/>
<gene>
    <name evidence="2" type="ORF">AALT52_00255</name>
</gene>
<feature type="transmembrane region" description="Helical" evidence="1">
    <location>
        <begin position="341"/>
        <end position="358"/>
    </location>
</feature>
<feature type="transmembrane region" description="Helical" evidence="1">
    <location>
        <begin position="43"/>
        <end position="63"/>
    </location>
</feature>
<organism evidence="2 3">
    <name type="scientific">Ligilactobacillus faecis</name>
    <dbReference type="NCBI Taxonomy" id="762833"/>
    <lineage>
        <taxon>Bacteria</taxon>
        <taxon>Bacillati</taxon>
        <taxon>Bacillota</taxon>
        <taxon>Bacilli</taxon>
        <taxon>Lactobacillales</taxon>
        <taxon>Lactobacillaceae</taxon>
        <taxon>Ligilactobacillus</taxon>
    </lineage>
</organism>
<dbReference type="EMBL" id="JBCLUF010000001">
    <property type="protein sequence ID" value="MEY8661327.1"/>
    <property type="molecule type" value="Genomic_DNA"/>
</dbReference>
<feature type="transmembrane region" description="Helical" evidence="1">
    <location>
        <begin position="122"/>
        <end position="142"/>
    </location>
</feature>
<feature type="transmembrane region" description="Helical" evidence="1">
    <location>
        <begin position="162"/>
        <end position="179"/>
    </location>
</feature>
<evidence type="ECO:0008006" key="4">
    <source>
        <dbReference type="Google" id="ProtNLM"/>
    </source>
</evidence>
<reference evidence="2 3" key="1">
    <citation type="submission" date="2024-03" db="EMBL/GenBank/DDBJ databases">
        <title>Mouse gut bacterial collection (mGBC) of GemPharmatech.</title>
        <authorList>
            <person name="He Y."/>
            <person name="Dong L."/>
            <person name="Wu D."/>
            <person name="Gao X."/>
            <person name="Lin Z."/>
        </authorList>
    </citation>
    <scope>NUCLEOTIDE SEQUENCE [LARGE SCALE GENOMIC DNA]</scope>
    <source>
        <strain evidence="2 3">15-30</strain>
    </source>
</reference>
<keyword evidence="1" id="KW-0472">Membrane</keyword>
<evidence type="ECO:0000256" key="1">
    <source>
        <dbReference type="SAM" id="Phobius"/>
    </source>
</evidence>
<feature type="transmembrane region" description="Helical" evidence="1">
    <location>
        <begin position="12"/>
        <end position="31"/>
    </location>
</feature>
<keyword evidence="1" id="KW-0812">Transmembrane</keyword>
<sequence>MLDKLDLDQKKLGERFYLICLGIYISVNFMSGTTFSKAYGLEAIVFFLRISQLTAILVLLKVFLFDKHRFKDLCLLGALLGLLFIICKQAHELDPFFITCFILAAFKVDYKKILKVYIGTELALLLGVYFATLIRLVPNNIIWREGAGIVRAGLGLATPSDLAAHIFYLMLAYAVYRDFSFKKQELAYLGVISALVFAITNSRLDAILMVLLLLALLFKQTLFERLKALGTAWVTGIVIGYAFFDLLLTYFYTPTSPFYQTLDLLLSRRLFFGQMAFLNYPLRFLGQYIYQNGTGDPRGFEIYYFIDSAFVQALMMFGIIFFIGMLLLLSYLIKKSFKMSNYSLVVAILLIVFSMAINHHFWHISYNIIILATLAKLSAPVLEK</sequence>
<protein>
    <recommendedName>
        <fullName evidence="4">Polysaccharide polymerase</fullName>
    </recommendedName>
</protein>